<dbReference type="RefSeq" id="WP_159991715.1">
    <property type="nucleotide sequence ID" value="NZ_CP047165.1"/>
</dbReference>
<comment type="caution">
    <text evidence="11">The sequence shown here is derived from an EMBL/GenBank/DDBJ whole genome shotgun (WGS) entry which is preliminary data.</text>
</comment>
<dbReference type="GO" id="GO:0005829">
    <property type="term" value="C:cytosol"/>
    <property type="evidence" value="ECO:0007669"/>
    <property type="project" value="TreeGrafter"/>
</dbReference>
<evidence type="ECO:0000256" key="1">
    <source>
        <dbReference type="ARBA" id="ARBA00006538"/>
    </source>
</evidence>
<comment type="catalytic activity">
    <reaction evidence="6">
        <text>a fatty acyl-CoA + H2O = a fatty acid + CoA + H(+)</text>
        <dbReference type="Rhea" id="RHEA:16781"/>
        <dbReference type="ChEBI" id="CHEBI:15377"/>
        <dbReference type="ChEBI" id="CHEBI:15378"/>
        <dbReference type="ChEBI" id="CHEBI:28868"/>
        <dbReference type="ChEBI" id="CHEBI:57287"/>
        <dbReference type="ChEBI" id="CHEBI:77636"/>
        <dbReference type="EC" id="3.1.2.20"/>
    </reaction>
    <physiologicalReaction direction="left-to-right" evidence="6">
        <dbReference type="Rhea" id="RHEA:16782"/>
    </physiologicalReaction>
</comment>
<evidence type="ECO:0000256" key="8">
    <source>
        <dbReference type="ARBA" id="ARBA00079653"/>
    </source>
</evidence>
<dbReference type="Gene3D" id="2.40.160.210">
    <property type="entry name" value="Acyl-CoA thioesterase, double hotdog domain"/>
    <property type="match status" value="1"/>
</dbReference>
<sequence length="296" mass="33571">MTKALETMIKQLSLEPVTTDIYLGESLDILRSGRIFGGQVLGQALMASSLTVVPERDIHSLHAYFIRPGDVNIPIRFEVERVRDGGSFSNRRVAAYQHNRHIFTMDASYHIEEEGFEHYDAMPDDIKGPENFISERQLVEQLADKLPPSVVKRYLVDGSPIEIRLAHPERYLKGGDFPAKTYYWFKADGHIEGTNSLIHKAALAYVSDAYFMFTSLFPHHQSSFDPHAQLASLDHAIWFHRPINMNEWHVYVMESSNAGSARGLTFGRIYNQQGVLVASTAQEGLIRHPVRFGNVK</sequence>
<dbReference type="Pfam" id="PF13622">
    <property type="entry name" value="4HBT_3"/>
    <property type="match status" value="1"/>
</dbReference>
<evidence type="ECO:0000313" key="12">
    <source>
        <dbReference type="Proteomes" id="UP000477651"/>
    </source>
</evidence>
<evidence type="ECO:0000259" key="10">
    <source>
        <dbReference type="Pfam" id="PF13622"/>
    </source>
</evidence>
<dbReference type="AlphaFoldDB" id="A0A6L9Y396"/>
<feature type="domain" description="Acyl-CoA thioesterase 2 C-terminal" evidence="9">
    <location>
        <begin position="161"/>
        <end position="285"/>
    </location>
</feature>
<dbReference type="PANTHER" id="PTHR11066:SF34">
    <property type="entry name" value="ACYL-COENZYME A THIOESTERASE 8"/>
    <property type="match status" value="1"/>
</dbReference>
<dbReference type="PANTHER" id="PTHR11066">
    <property type="entry name" value="ACYL-COA THIOESTERASE"/>
    <property type="match status" value="1"/>
</dbReference>
<dbReference type="Pfam" id="PF02551">
    <property type="entry name" value="Acyl_CoA_thio"/>
    <property type="match status" value="1"/>
</dbReference>
<dbReference type="GO" id="GO:0047617">
    <property type="term" value="F:fatty acyl-CoA hydrolase activity"/>
    <property type="evidence" value="ECO:0007669"/>
    <property type="project" value="UniProtKB-EC"/>
</dbReference>
<comment type="similarity">
    <text evidence="1">Belongs to the C/M/P thioester hydrolase family.</text>
</comment>
<evidence type="ECO:0000256" key="2">
    <source>
        <dbReference type="ARBA" id="ARBA00011881"/>
    </source>
</evidence>
<dbReference type="Proteomes" id="UP000477651">
    <property type="component" value="Unassembled WGS sequence"/>
</dbReference>
<reference evidence="11 12" key="1">
    <citation type="submission" date="2020-02" db="EMBL/GenBank/DDBJ databases">
        <title>Pelistega sp. NLN82 were isolated from wild rodents of the Hainan Island.</title>
        <authorList>
            <person name="Niu N."/>
            <person name="Zhou J."/>
        </authorList>
    </citation>
    <scope>NUCLEOTIDE SEQUENCE [LARGE SCALE GENOMIC DNA]</scope>
    <source>
        <strain evidence="11 12">NLN82</strain>
    </source>
</reference>
<dbReference type="InterPro" id="IPR049449">
    <property type="entry name" value="TesB_ACOT8-like_N"/>
</dbReference>
<name>A0A6L9Y396_9BURK</name>
<dbReference type="GO" id="GO:0009062">
    <property type="term" value="P:fatty acid catabolic process"/>
    <property type="evidence" value="ECO:0007669"/>
    <property type="project" value="TreeGrafter"/>
</dbReference>
<keyword evidence="3" id="KW-0378">Hydrolase</keyword>
<accession>A0A6L9Y396</accession>
<evidence type="ECO:0000259" key="9">
    <source>
        <dbReference type="Pfam" id="PF02551"/>
    </source>
</evidence>
<dbReference type="GO" id="GO:0006637">
    <property type="term" value="P:acyl-CoA metabolic process"/>
    <property type="evidence" value="ECO:0007669"/>
    <property type="project" value="InterPro"/>
</dbReference>
<proteinExistence type="inferred from homology"/>
<evidence type="ECO:0000256" key="7">
    <source>
        <dbReference type="ARBA" id="ARBA00071120"/>
    </source>
</evidence>
<organism evidence="11 12">
    <name type="scientific">Pelistega ratti</name>
    <dbReference type="NCBI Taxonomy" id="2652177"/>
    <lineage>
        <taxon>Bacteria</taxon>
        <taxon>Pseudomonadati</taxon>
        <taxon>Pseudomonadota</taxon>
        <taxon>Betaproteobacteria</taxon>
        <taxon>Burkholderiales</taxon>
        <taxon>Alcaligenaceae</taxon>
        <taxon>Pelistega</taxon>
    </lineage>
</organism>
<dbReference type="EC" id="3.1.2.20" evidence="5"/>
<keyword evidence="4" id="KW-0443">Lipid metabolism</keyword>
<comment type="subunit">
    <text evidence="2">Homotetramer.</text>
</comment>
<dbReference type="CDD" id="cd03445">
    <property type="entry name" value="Thioesterase_II_repeat2"/>
    <property type="match status" value="1"/>
</dbReference>
<dbReference type="FunFam" id="2.40.160.210:FF:000001">
    <property type="entry name" value="Acyl-CoA thioesterase II"/>
    <property type="match status" value="1"/>
</dbReference>
<evidence type="ECO:0000256" key="6">
    <source>
        <dbReference type="ARBA" id="ARBA00050943"/>
    </source>
</evidence>
<dbReference type="EMBL" id="JAAGYR010000001">
    <property type="protein sequence ID" value="NEN74849.1"/>
    <property type="molecule type" value="Genomic_DNA"/>
</dbReference>
<dbReference type="SUPFAM" id="SSF54637">
    <property type="entry name" value="Thioesterase/thiol ester dehydrase-isomerase"/>
    <property type="match status" value="2"/>
</dbReference>
<feature type="domain" description="Acyl-CoA thioesterase-like N-terminal HotDog" evidence="10">
    <location>
        <begin position="33"/>
        <end position="108"/>
    </location>
</feature>
<dbReference type="InterPro" id="IPR029069">
    <property type="entry name" value="HotDog_dom_sf"/>
</dbReference>
<evidence type="ECO:0000313" key="11">
    <source>
        <dbReference type="EMBL" id="NEN74849.1"/>
    </source>
</evidence>
<dbReference type="InterPro" id="IPR025652">
    <property type="entry name" value="TesB_C"/>
</dbReference>
<evidence type="ECO:0000256" key="3">
    <source>
        <dbReference type="ARBA" id="ARBA00022801"/>
    </source>
</evidence>
<evidence type="ECO:0000256" key="5">
    <source>
        <dbReference type="ARBA" id="ARBA00038894"/>
    </source>
</evidence>
<protein>
    <recommendedName>
        <fullName evidence="7">Acyl-CoA thioesterase 2</fullName>
        <ecNumber evidence="5">3.1.2.20</ecNumber>
    </recommendedName>
    <alternativeName>
        <fullName evidence="8">Thioesterase II</fullName>
    </alternativeName>
</protein>
<dbReference type="InterPro" id="IPR003703">
    <property type="entry name" value="Acyl_CoA_thio"/>
</dbReference>
<dbReference type="InterPro" id="IPR042171">
    <property type="entry name" value="Acyl-CoA_hotdog"/>
</dbReference>
<dbReference type="CDD" id="cd03444">
    <property type="entry name" value="Thioesterase_II_repeat1"/>
    <property type="match status" value="1"/>
</dbReference>
<evidence type="ECO:0000256" key="4">
    <source>
        <dbReference type="ARBA" id="ARBA00023098"/>
    </source>
</evidence>
<gene>
    <name evidence="11" type="ORF">F9B74_00690</name>
</gene>
<keyword evidence="12" id="KW-1185">Reference proteome</keyword>